<comment type="caution">
    <text evidence="2">The sequence shown here is derived from an EMBL/GenBank/DDBJ whole genome shotgun (WGS) entry which is preliminary data.</text>
</comment>
<keyword evidence="3" id="KW-1185">Reference proteome</keyword>
<evidence type="ECO:0000313" key="3">
    <source>
        <dbReference type="Proteomes" id="UP000244893"/>
    </source>
</evidence>
<dbReference type="SMART" id="SM00731">
    <property type="entry name" value="SprT"/>
    <property type="match status" value="1"/>
</dbReference>
<dbReference type="GO" id="GO:0006950">
    <property type="term" value="P:response to stress"/>
    <property type="evidence" value="ECO:0007669"/>
    <property type="project" value="UniProtKB-ARBA"/>
</dbReference>
<name>A0A2V1HRI6_9MICO</name>
<dbReference type="EMBL" id="QEOP01000001">
    <property type="protein sequence ID" value="PVZ95158.1"/>
    <property type="molecule type" value="Genomic_DNA"/>
</dbReference>
<proteinExistence type="predicted"/>
<gene>
    <name evidence="2" type="ORF">DDQ50_01095</name>
</gene>
<feature type="domain" description="SprT-like" evidence="1">
    <location>
        <begin position="2"/>
        <end position="140"/>
    </location>
</feature>
<dbReference type="Pfam" id="PF10263">
    <property type="entry name" value="SprT-like"/>
    <property type="match status" value="1"/>
</dbReference>
<dbReference type="OrthoDB" id="9793623at2"/>
<protein>
    <submittedName>
        <fullName evidence="2">SprT domain-containing protein</fullName>
    </submittedName>
</protein>
<dbReference type="AlphaFoldDB" id="A0A2V1HRI6"/>
<reference evidence="2 3" key="1">
    <citation type="submission" date="2018-05" db="EMBL/GenBank/DDBJ databases">
        <title>Amnibacterium sp. M8JJ-5, whole genome shotgun sequence.</title>
        <authorList>
            <person name="Tuo L."/>
        </authorList>
    </citation>
    <scope>NUCLEOTIDE SEQUENCE [LARGE SCALE GENOMIC DNA]</scope>
    <source>
        <strain evidence="2 3">M8JJ-5</strain>
    </source>
</reference>
<evidence type="ECO:0000313" key="2">
    <source>
        <dbReference type="EMBL" id="PVZ95158.1"/>
    </source>
</evidence>
<dbReference type="InterPro" id="IPR006640">
    <property type="entry name" value="SprT-like_domain"/>
</dbReference>
<evidence type="ECO:0000259" key="1">
    <source>
        <dbReference type="SMART" id="SM00731"/>
    </source>
</evidence>
<dbReference type="Gene3D" id="3.30.2010.10">
    <property type="entry name" value="Metalloproteases ('zincins'), catalytic domain"/>
    <property type="match status" value="1"/>
</dbReference>
<organism evidence="2 3">
    <name type="scientific">Amnibacterium flavum</name>
    <dbReference type="NCBI Taxonomy" id="2173173"/>
    <lineage>
        <taxon>Bacteria</taxon>
        <taxon>Bacillati</taxon>
        <taxon>Actinomycetota</taxon>
        <taxon>Actinomycetes</taxon>
        <taxon>Micrococcales</taxon>
        <taxon>Microbacteriaceae</taxon>
        <taxon>Amnibacterium</taxon>
    </lineage>
</organism>
<accession>A0A2V1HRI6</accession>
<sequence length="164" mass="18461">MAELERVRVWADALIALHLGRGWSFGFDNAKRRAGQCDYNAKKITVSRYLAARYADDEIHQVLLHEVAHAMAGHRAGHGPRWLAVARELGYEGSRLHDGESAHELARWVGSCPGGHTHYRYKKPTAPLSCRLCGRGFSEARLITWQPRDVTGADRRAAMQAREF</sequence>
<dbReference type="Proteomes" id="UP000244893">
    <property type="component" value="Unassembled WGS sequence"/>
</dbReference>
<dbReference type="RefSeq" id="WP_116754896.1">
    <property type="nucleotide sequence ID" value="NZ_JBHUEX010000001.1"/>
</dbReference>